<keyword evidence="1" id="KW-0812">Transmembrane</keyword>
<evidence type="ECO:0000256" key="1">
    <source>
        <dbReference type="SAM" id="Phobius"/>
    </source>
</evidence>
<protein>
    <recommendedName>
        <fullName evidence="2">SCP domain-containing protein</fullName>
    </recommendedName>
</protein>
<gene>
    <name evidence="3" type="ORF">A3F34_00290</name>
</gene>
<sequence length="228" mass="25568">MLKGLSTAKIISLVIVISTVLYLGVEMAYRNTSQVDPGYQERVPETPSRLAPTKEIFPSKRTVPTLPAYVARQPQAGEELEWGVAKEVDEGTYTIRVGQDDNMATPQEVHEALNKYREVNGRSRLDWSDSLANYAQTRAQRFEELQSTDKHEGFNNYLENDNGFDQLGYRRLGENSYYGGKLQGVHLIEWVFAQSPGHNANQLDQGWSHVGIGVTVTSVDLIFGGEKM</sequence>
<reference evidence="3 4" key="1">
    <citation type="journal article" date="2016" name="Nat. Commun.">
        <title>Thousands of microbial genomes shed light on interconnected biogeochemical processes in an aquifer system.</title>
        <authorList>
            <person name="Anantharaman K."/>
            <person name="Brown C.T."/>
            <person name="Hug L.A."/>
            <person name="Sharon I."/>
            <person name="Castelle C.J."/>
            <person name="Probst A.J."/>
            <person name="Thomas B.C."/>
            <person name="Singh A."/>
            <person name="Wilkins M.J."/>
            <person name="Karaoz U."/>
            <person name="Brodie E.L."/>
            <person name="Williams K.H."/>
            <person name="Hubbard S.S."/>
            <person name="Banfield J.F."/>
        </authorList>
    </citation>
    <scope>NUCLEOTIDE SEQUENCE [LARGE SCALE GENOMIC DNA]</scope>
</reference>
<dbReference type="CDD" id="cd05379">
    <property type="entry name" value="CAP_bacterial"/>
    <property type="match status" value="1"/>
</dbReference>
<accession>A0A1F7I6F4</accession>
<dbReference type="AlphaFoldDB" id="A0A1F7I6F4"/>
<dbReference type="Pfam" id="PF00188">
    <property type="entry name" value="CAP"/>
    <property type="match status" value="1"/>
</dbReference>
<feature type="domain" description="SCP" evidence="2">
    <location>
        <begin position="111"/>
        <end position="216"/>
    </location>
</feature>
<dbReference type="InterPro" id="IPR014044">
    <property type="entry name" value="CAP_dom"/>
</dbReference>
<organism evidence="3 4">
    <name type="scientific">Candidatus Roizmanbacteria bacterium RIFCSPHIGHO2_12_FULL_44_10</name>
    <dbReference type="NCBI Taxonomy" id="1802054"/>
    <lineage>
        <taxon>Bacteria</taxon>
        <taxon>Candidatus Roizmaniibacteriota</taxon>
    </lineage>
</organism>
<proteinExistence type="predicted"/>
<keyword evidence="1" id="KW-0472">Membrane</keyword>
<evidence type="ECO:0000259" key="2">
    <source>
        <dbReference type="Pfam" id="PF00188"/>
    </source>
</evidence>
<dbReference type="SUPFAM" id="SSF55797">
    <property type="entry name" value="PR-1-like"/>
    <property type="match status" value="1"/>
</dbReference>
<dbReference type="InterPro" id="IPR035940">
    <property type="entry name" value="CAP_sf"/>
</dbReference>
<dbReference type="EMBL" id="MGAE01000037">
    <property type="protein sequence ID" value="OGK38940.1"/>
    <property type="molecule type" value="Genomic_DNA"/>
</dbReference>
<keyword evidence="1" id="KW-1133">Transmembrane helix</keyword>
<feature type="transmembrane region" description="Helical" evidence="1">
    <location>
        <begin position="6"/>
        <end position="25"/>
    </location>
</feature>
<dbReference type="Proteomes" id="UP000179024">
    <property type="component" value="Unassembled WGS sequence"/>
</dbReference>
<evidence type="ECO:0000313" key="4">
    <source>
        <dbReference type="Proteomes" id="UP000179024"/>
    </source>
</evidence>
<dbReference type="Gene3D" id="3.40.33.10">
    <property type="entry name" value="CAP"/>
    <property type="match status" value="1"/>
</dbReference>
<comment type="caution">
    <text evidence="3">The sequence shown here is derived from an EMBL/GenBank/DDBJ whole genome shotgun (WGS) entry which is preliminary data.</text>
</comment>
<evidence type="ECO:0000313" key="3">
    <source>
        <dbReference type="EMBL" id="OGK38940.1"/>
    </source>
</evidence>
<name>A0A1F7I6F4_9BACT</name>